<accession>A0A6A6Y186</accession>
<dbReference type="OrthoDB" id="10684145at2759"/>
<keyword evidence="3" id="KW-1185">Reference proteome</keyword>
<proteinExistence type="predicted"/>
<feature type="region of interest" description="Disordered" evidence="1">
    <location>
        <begin position="122"/>
        <end position="264"/>
    </location>
</feature>
<dbReference type="Proteomes" id="UP000504636">
    <property type="component" value="Unplaced"/>
</dbReference>
<gene>
    <name evidence="2 4" type="ORF">BDZ99DRAFT_468791</name>
</gene>
<dbReference type="EMBL" id="MU003722">
    <property type="protein sequence ID" value="KAF2802571.1"/>
    <property type="molecule type" value="Genomic_DNA"/>
</dbReference>
<feature type="compositionally biased region" description="Basic and acidic residues" evidence="1">
    <location>
        <begin position="145"/>
        <end position="170"/>
    </location>
</feature>
<protein>
    <submittedName>
        <fullName evidence="2 4">Uncharacterized protein</fullName>
    </submittedName>
</protein>
<reference evidence="2 4" key="1">
    <citation type="journal article" date="2020" name="Stud. Mycol.">
        <title>101 Dothideomycetes genomes: a test case for predicting lifestyles and emergence of pathogens.</title>
        <authorList>
            <person name="Haridas S."/>
            <person name="Albert R."/>
            <person name="Binder M."/>
            <person name="Bloem J."/>
            <person name="Labutti K."/>
            <person name="Salamov A."/>
            <person name="Andreopoulos B."/>
            <person name="Baker S."/>
            <person name="Barry K."/>
            <person name="Bills G."/>
            <person name="Bluhm B."/>
            <person name="Cannon C."/>
            <person name="Castanera R."/>
            <person name="Culley D."/>
            <person name="Daum C."/>
            <person name="Ezra D."/>
            <person name="Gonzalez J."/>
            <person name="Henrissat B."/>
            <person name="Kuo A."/>
            <person name="Liang C."/>
            <person name="Lipzen A."/>
            <person name="Lutzoni F."/>
            <person name="Magnuson J."/>
            <person name="Mondo S."/>
            <person name="Nolan M."/>
            <person name="Ohm R."/>
            <person name="Pangilinan J."/>
            <person name="Park H.-J."/>
            <person name="Ramirez L."/>
            <person name="Alfaro M."/>
            <person name="Sun H."/>
            <person name="Tritt A."/>
            <person name="Yoshinaga Y."/>
            <person name="Zwiers L.-H."/>
            <person name="Turgeon B."/>
            <person name="Goodwin S."/>
            <person name="Spatafora J."/>
            <person name="Crous P."/>
            <person name="Grigoriev I."/>
        </authorList>
    </citation>
    <scope>NUCLEOTIDE SEQUENCE</scope>
    <source>
        <strain evidence="2 4">CBS 304.34</strain>
    </source>
</reference>
<reference evidence="4" key="2">
    <citation type="submission" date="2020-04" db="EMBL/GenBank/DDBJ databases">
        <authorList>
            <consortium name="NCBI Genome Project"/>
        </authorList>
    </citation>
    <scope>NUCLEOTIDE SEQUENCE</scope>
    <source>
        <strain evidence="4">CBS 304.34</strain>
    </source>
</reference>
<sequence length="264" mass="29941">MAEVVPAFPIHVQGVTFQAARQHRLNSLFWTLERTNCQYDGHLSQIRLIEWARTREVYHARKAVNSRDDDKEAVYTKAMREEYGGIQMEGPDSFNSRYHAFQSYLNSDSGKDAREVIERKEQADSQFNDLPEPQDAAEEASGARAEQRKNREEQKARIDKKAKARVDRTRTQGADDAPVDDEDRKHKSSGKKPSLPTEFKRATAKQLAKRHLKPLKGRNSASSTTTPATLPIAPVLQPSQQVTEGDETDPDDHFANKYGDSDQF</sequence>
<evidence type="ECO:0000256" key="1">
    <source>
        <dbReference type="SAM" id="MobiDB-lite"/>
    </source>
</evidence>
<dbReference type="RefSeq" id="XP_033569535.1">
    <property type="nucleotide sequence ID" value="XM_033721345.1"/>
</dbReference>
<dbReference type="GeneID" id="54462238"/>
<name>A0A6A6Y186_9PEZI</name>
<organism evidence="2">
    <name type="scientific">Mytilinidion resinicola</name>
    <dbReference type="NCBI Taxonomy" id="574789"/>
    <lineage>
        <taxon>Eukaryota</taxon>
        <taxon>Fungi</taxon>
        <taxon>Dikarya</taxon>
        <taxon>Ascomycota</taxon>
        <taxon>Pezizomycotina</taxon>
        <taxon>Dothideomycetes</taxon>
        <taxon>Pleosporomycetidae</taxon>
        <taxon>Mytilinidiales</taxon>
        <taxon>Mytilinidiaceae</taxon>
        <taxon>Mytilinidion</taxon>
    </lineage>
</organism>
<feature type="compositionally biased region" description="Basic residues" evidence="1">
    <location>
        <begin position="207"/>
        <end position="216"/>
    </location>
</feature>
<evidence type="ECO:0000313" key="2">
    <source>
        <dbReference type="EMBL" id="KAF2802571.1"/>
    </source>
</evidence>
<evidence type="ECO:0000313" key="4">
    <source>
        <dbReference type="RefSeq" id="XP_033569535.1"/>
    </source>
</evidence>
<reference evidence="4" key="3">
    <citation type="submission" date="2025-04" db="UniProtKB">
        <authorList>
            <consortium name="RefSeq"/>
        </authorList>
    </citation>
    <scope>IDENTIFICATION</scope>
    <source>
        <strain evidence="4">CBS 304.34</strain>
    </source>
</reference>
<feature type="compositionally biased region" description="Low complexity" evidence="1">
    <location>
        <begin position="220"/>
        <end position="234"/>
    </location>
</feature>
<dbReference type="AlphaFoldDB" id="A0A6A6Y186"/>
<evidence type="ECO:0000313" key="3">
    <source>
        <dbReference type="Proteomes" id="UP000504636"/>
    </source>
</evidence>